<dbReference type="EMBL" id="CM041532">
    <property type="protein sequence ID" value="KAI3376604.1"/>
    <property type="molecule type" value="Genomic_DNA"/>
</dbReference>
<gene>
    <name evidence="1" type="ORF">L3Q82_017036</name>
</gene>
<accession>A0ACB8X9D7</accession>
<dbReference type="Proteomes" id="UP000831701">
    <property type="component" value="Chromosome 2"/>
</dbReference>
<keyword evidence="2" id="KW-1185">Reference proteome</keyword>
<sequence length="273" mass="29799">MDRLVRRASSVLGCPLDSVEVVGNGRMMAKLSSLLTNTSHPLQDSLTALGSSFSELAAPSTLCEGEVPAEESDRMSKLTSVFLGGLSAFLAFLIMVIIGLVVKNRKIQSDWISASVSEPETVEVQPGGEVTLLCSNLTNTESTTFWFRLVQGTKISCISTMMKSNRRLRRIHHTWVKTSSVFLGDLCAFLVMVIIGLVVKNRKLQSGWISVSVCETQTVNGQLGKDVTLGCPMMGIRNPVIWFKVVNRSEASWISTLFGSSTIYSDRVQSGKI</sequence>
<name>A0ACB8X9D7_9TELE</name>
<organism evidence="1 2">
    <name type="scientific">Scortum barcoo</name>
    <name type="common">barcoo grunter</name>
    <dbReference type="NCBI Taxonomy" id="214431"/>
    <lineage>
        <taxon>Eukaryota</taxon>
        <taxon>Metazoa</taxon>
        <taxon>Chordata</taxon>
        <taxon>Craniata</taxon>
        <taxon>Vertebrata</taxon>
        <taxon>Euteleostomi</taxon>
        <taxon>Actinopterygii</taxon>
        <taxon>Neopterygii</taxon>
        <taxon>Teleostei</taxon>
        <taxon>Neoteleostei</taxon>
        <taxon>Acanthomorphata</taxon>
        <taxon>Eupercaria</taxon>
        <taxon>Centrarchiformes</taxon>
        <taxon>Terapontoidei</taxon>
        <taxon>Terapontidae</taxon>
        <taxon>Scortum</taxon>
    </lineage>
</organism>
<evidence type="ECO:0000313" key="1">
    <source>
        <dbReference type="EMBL" id="KAI3376604.1"/>
    </source>
</evidence>
<proteinExistence type="predicted"/>
<evidence type="ECO:0000313" key="2">
    <source>
        <dbReference type="Proteomes" id="UP000831701"/>
    </source>
</evidence>
<reference evidence="1" key="1">
    <citation type="submission" date="2022-04" db="EMBL/GenBank/DDBJ databases">
        <title>Jade perch genome.</title>
        <authorList>
            <person name="Chao B."/>
        </authorList>
    </citation>
    <scope>NUCLEOTIDE SEQUENCE</scope>
    <source>
        <strain evidence="1">CB-2022</strain>
    </source>
</reference>
<protein>
    <submittedName>
        <fullName evidence="1">Uncharacterized protein</fullName>
    </submittedName>
</protein>
<comment type="caution">
    <text evidence="1">The sequence shown here is derived from an EMBL/GenBank/DDBJ whole genome shotgun (WGS) entry which is preliminary data.</text>
</comment>